<evidence type="ECO:0000259" key="2">
    <source>
        <dbReference type="Pfam" id="PF01471"/>
    </source>
</evidence>
<dbReference type="Gene3D" id="1.10.101.10">
    <property type="entry name" value="PGBD-like superfamily/PGBD"/>
    <property type="match status" value="1"/>
</dbReference>
<dbReference type="SUPFAM" id="SSF47090">
    <property type="entry name" value="PGBD-like"/>
    <property type="match status" value="1"/>
</dbReference>
<dbReference type="RefSeq" id="WP_158741719.1">
    <property type="nucleotide sequence ID" value="NZ_JAFBEP010000022.1"/>
</dbReference>
<evidence type="ECO:0000313" key="4">
    <source>
        <dbReference type="Proteomes" id="UP000483018"/>
    </source>
</evidence>
<dbReference type="OrthoDB" id="529831at2"/>
<name>A0A7C8LG91_9FIRM</name>
<sequence>MSKKFKQWMAGLLAASILIIPQNASAILLKQGMNGTEVKKVQTELKNLGYFKYPTATGYYGSITTDAVKAYQKAKGLTVDGIVGNNTYKSLFGSVPATSNTTNDASNGALDWFSKVQYIFPRGKNAKVTDIKTGKSFMIKRTFGTNHADVETLTKEDTKIMKEIWGGFSWERRAVVVEVDGTLLAGSMTAMPHAGVDSKPAVQVVDGRSGGYGRGQNLDSVKNNGIDGHVDIHFLNSRTHGTNTMQKIHQDKVKEAALYIANLAKK</sequence>
<gene>
    <name evidence="3" type="ORF">GND95_13670</name>
</gene>
<proteinExistence type="predicted"/>
<keyword evidence="1" id="KW-0732">Signal</keyword>
<dbReference type="InterPro" id="IPR002477">
    <property type="entry name" value="Peptidoglycan-bd-like"/>
</dbReference>
<protein>
    <recommendedName>
        <fullName evidence="2">Peptidoglycan binding-like domain-containing protein</fullName>
    </recommendedName>
</protein>
<keyword evidence="4" id="KW-1185">Reference proteome</keyword>
<feature type="signal peptide" evidence="1">
    <location>
        <begin position="1"/>
        <end position="26"/>
    </location>
</feature>
<feature type="domain" description="Peptidoglycan binding-like" evidence="2">
    <location>
        <begin position="34"/>
        <end position="91"/>
    </location>
</feature>
<evidence type="ECO:0000313" key="3">
    <source>
        <dbReference type="EMBL" id="KAE9628748.1"/>
    </source>
</evidence>
<accession>A0A7C8LG91</accession>
<dbReference type="InterPro" id="IPR036366">
    <property type="entry name" value="PGBDSf"/>
</dbReference>
<organism evidence="3 4">
    <name type="scientific">Defluviitalea raffinosedens</name>
    <dbReference type="NCBI Taxonomy" id="1450156"/>
    <lineage>
        <taxon>Bacteria</taxon>
        <taxon>Bacillati</taxon>
        <taxon>Bacillota</taxon>
        <taxon>Clostridia</taxon>
        <taxon>Lachnospirales</taxon>
        <taxon>Defluviitaleaceae</taxon>
        <taxon>Defluviitalea</taxon>
    </lineage>
</organism>
<dbReference type="InterPro" id="IPR036365">
    <property type="entry name" value="PGBD-like_sf"/>
</dbReference>
<dbReference type="EMBL" id="WSLF01000019">
    <property type="protein sequence ID" value="KAE9628748.1"/>
    <property type="molecule type" value="Genomic_DNA"/>
</dbReference>
<dbReference type="Pfam" id="PF01471">
    <property type="entry name" value="PG_binding_1"/>
    <property type="match status" value="1"/>
</dbReference>
<dbReference type="Proteomes" id="UP000483018">
    <property type="component" value="Unassembled WGS sequence"/>
</dbReference>
<feature type="chain" id="PRO_5028837101" description="Peptidoglycan binding-like domain-containing protein" evidence="1">
    <location>
        <begin position="27"/>
        <end position="266"/>
    </location>
</feature>
<reference evidence="3 4" key="1">
    <citation type="submission" date="2019-12" db="EMBL/GenBank/DDBJ databases">
        <title>Defluviitalea raffinosedens, isolated from a biogas fermenter, genome sequencing and characterization.</title>
        <authorList>
            <person name="Rettenmaier R."/>
            <person name="Schneider M."/>
            <person name="Neuhaus K."/>
            <person name="Liebl W."/>
            <person name="Zverlov V."/>
        </authorList>
    </citation>
    <scope>NUCLEOTIDE SEQUENCE [LARGE SCALE GENOMIC DNA]</scope>
    <source>
        <strain evidence="3 4">249c-K6</strain>
    </source>
</reference>
<evidence type="ECO:0000256" key="1">
    <source>
        <dbReference type="SAM" id="SignalP"/>
    </source>
</evidence>
<comment type="caution">
    <text evidence="3">The sequence shown here is derived from an EMBL/GenBank/DDBJ whole genome shotgun (WGS) entry which is preliminary data.</text>
</comment>
<dbReference type="AlphaFoldDB" id="A0A7C8LG91"/>